<organism evidence="1 2">
    <name type="scientific">Xanthomonas phage RiverRider</name>
    <dbReference type="NCBI Taxonomy" id="2108116"/>
    <lineage>
        <taxon>Viruses</taxon>
        <taxon>Duplodnaviria</taxon>
        <taxon>Heunggongvirae</taxon>
        <taxon>Uroviricota</taxon>
        <taxon>Caudoviricetes</taxon>
        <taxon>Schitoviridae</taxon>
        <taxon>Riverridervirus</taxon>
        <taxon>Riverridervirus riverrider</taxon>
    </lineage>
</organism>
<keyword evidence="2" id="KW-1185">Reference proteome</keyword>
<protein>
    <submittedName>
        <fullName evidence="1">Uncharacterized protein</fullName>
    </submittedName>
</protein>
<evidence type="ECO:0000313" key="1">
    <source>
        <dbReference type="EMBL" id="AVO23098.1"/>
    </source>
</evidence>
<evidence type="ECO:0000313" key="2">
    <source>
        <dbReference type="Proteomes" id="UP000241502"/>
    </source>
</evidence>
<proteinExistence type="predicted"/>
<accession>A0A2P1JUS7</accession>
<dbReference type="EMBL" id="MG983743">
    <property type="protein sequence ID" value="AVO23098.1"/>
    <property type="molecule type" value="Genomic_DNA"/>
</dbReference>
<name>A0A2P1JUS7_9CAUD</name>
<sequence>MKKYTTQQVIWLKEMLELLIRAKHFVNAEDYMLFPNESLRRGLCGAIWEASKRSDGVVNHLDYAIHQRLKGLIRRSLKLGVWFDDALDELNPGVSFSRSDYAKYRHQWIDQLIRDMKAAIKYSEKCDHEKDH</sequence>
<dbReference type="Proteomes" id="UP000241502">
    <property type="component" value="Segment"/>
</dbReference>
<reference evidence="1" key="1">
    <citation type="submission" date="2018-02" db="EMBL/GenBank/DDBJ databases">
        <authorList>
            <person name="Miller M."/>
            <person name="Deiulio A."/>
            <person name="Douthitt C."/>
            <person name="McMahon J."/>
            <person name="Holland C."/>
            <person name="Wiersma-Koch H."/>
            <person name="Turechek W."/>
            <person name="D'Elia T."/>
        </authorList>
    </citation>
    <scope>NUCLEOTIDE SEQUENCE [LARGE SCALE GENOMIC DNA]</scope>
</reference>
<gene>
    <name evidence="1" type="ORF">RIVERRIDER_10</name>
</gene>